<comment type="subcellular location">
    <subcellularLocation>
        <location evidence="1">Cell membrane</location>
        <topology evidence="1">Multi-pass membrane protein</topology>
    </subcellularLocation>
</comment>
<dbReference type="Gene3D" id="3.40.50.300">
    <property type="entry name" value="P-loop containing nucleotide triphosphate hydrolases"/>
    <property type="match status" value="1"/>
</dbReference>
<keyword evidence="8" id="KW-1185">Reference proteome</keyword>
<sequence>MNSFDLEMPIIELASGTERSYWTIRHAVEGTQIFGGIGSGKTSGSGRMLALKYLAAGFGGLVLTVKPDEKQAWQEYCRIINRENDLIILEPGGAHSFNFLEYESTQADGSEAITENIVEVLKTVIRAGEEKGEGKSDDAFWETALDMLIFNVIDLCKLAYGTVSVQLMFDIVQTIPKNKEGLKINSPEDAKPFHQAFEEARKKVMSQVDAWTLDLPEIEKLDFEDEAVYEAAMLEALPDARLFKFLDQFFVDNFISLSDKTRSIIDFTFSGFLFRLLREPIYSLFCRNSSTVTPEDSLKGKIILVNLPVKLYHKVGRDCQILFKYIWQRAMEKRNVVQNSRPMFLWADEAQNFLHEHDADYQATARSSRIATVYISQNLPNYYANMGGHKADYRVKSFLGTLGTKIFHANADIETNRYASELIGEAFFEDQSGTVNVGENFSQSRTQSLRLEKLVRPEEFIRLKTGGSKNNYRVEGYFHQQGDTIRKGLNHTKMAFNQNYQP</sequence>
<evidence type="ECO:0000259" key="6">
    <source>
        <dbReference type="Pfam" id="PF12696"/>
    </source>
</evidence>
<keyword evidence="4" id="KW-1133">Transmembrane helix</keyword>
<dbReference type="InterPro" id="IPR051539">
    <property type="entry name" value="T4SS-coupling_protein"/>
</dbReference>
<protein>
    <recommendedName>
        <fullName evidence="6">TraD/TraG TraM recognition site domain-containing protein</fullName>
    </recommendedName>
</protein>
<dbReference type="RefSeq" id="WP_106931968.1">
    <property type="nucleotide sequence ID" value="NZ_PYFT01000001.1"/>
</dbReference>
<dbReference type="GO" id="GO:0005886">
    <property type="term" value="C:plasma membrane"/>
    <property type="evidence" value="ECO:0007669"/>
    <property type="project" value="UniProtKB-SubCell"/>
</dbReference>
<proteinExistence type="predicted"/>
<keyword evidence="2" id="KW-1003">Cell membrane</keyword>
<evidence type="ECO:0000256" key="1">
    <source>
        <dbReference type="ARBA" id="ARBA00004651"/>
    </source>
</evidence>
<evidence type="ECO:0000313" key="7">
    <source>
        <dbReference type="EMBL" id="PSR55787.1"/>
    </source>
</evidence>
<evidence type="ECO:0000256" key="2">
    <source>
        <dbReference type="ARBA" id="ARBA00022475"/>
    </source>
</evidence>
<evidence type="ECO:0000313" key="8">
    <source>
        <dbReference type="Proteomes" id="UP000240357"/>
    </source>
</evidence>
<reference evidence="7 8" key="1">
    <citation type="submission" date="2018-03" db="EMBL/GenBank/DDBJ databases">
        <title>Adhaeribacter sp. HMF7605 Genome sequencing and assembly.</title>
        <authorList>
            <person name="Kang H."/>
            <person name="Kang J."/>
            <person name="Cha I."/>
            <person name="Kim H."/>
            <person name="Joh K."/>
        </authorList>
    </citation>
    <scope>NUCLEOTIDE SEQUENCE [LARGE SCALE GENOMIC DNA]</scope>
    <source>
        <strain evidence="7 8">HMF7605</strain>
    </source>
</reference>
<evidence type="ECO:0000256" key="5">
    <source>
        <dbReference type="ARBA" id="ARBA00023136"/>
    </source>
</evidence>
<dbReference type="Pfam" id="PF12696">
    <property type="entry name" value="TraG-D_C"/>
    <property type="match status" value="1"/>
</dbReference>
<dbReference type="PANTHER" id="PTHR37937:SF1">
    <property type="entry name" value="CONJUGATIVE TRANSFER: DNA TRANSPORT"/>
    <property type="match status" value="1"/>
</dbReference>
<name>A0A2T2YJU8_9BACT</name>
<dbReference type="AlphaFoldDB" id="A0A2T2YJU8"/>
<dbReference type="OrthoDB" id="179860at2"/>
<dbReference type="EMBL" id="PYFT01000001">
    <property type="protein sequence ID" value="PSR55787.1"/>
    <property type="molecule type" value="Genomic_DNA"/>
</dbReference>
<dbReference type="SUPFAM" id="SSF52540">
    <property type="entry name" value="P-loop containing nucleoside triphosphate hydrolases"/>
    <property type="match status" value="1"/>
</dbReference>
<keyword evidence="5" id="KW-0472">Membrane</keyword>
<dbReference type="PANTHER" id="PTHR37937">
    <property type="entry name" value="CONJUGATIVE TRANSFER: DNA TRANSPORT"/>
    <property type="match status" value="1"/>
</dbReference>
<dbReference type="InterPro" id="IPR027417">
    <property type="entry name" value="P-loop_NTPase"/>
</dbReference>
<organism evidence="7 8">
    <name type="scientific">Adhaeribacter arboris</name>
    <dbReference type="NCBI Taxonomy" id="2072846"/>
    <lineage>
        <taxon>Bacteria</taxon>
        <taxon>Pseudomonadati</taxon>
        <taxon>Bacteroidota</taxon>
        <taxon>Cytophagia</taxon>
        <taxon>Cytophagales</taxon>
        <taxon>Hymenobacteraceae</taxon>
        <taxon>Adhaeribacter</taxon>
    </lineage>
</organism>
<keyword evidence="3" id="KW-0812">Transmembrane</keyword>
<gene>
    <name evidence="7" type="ORF">AHMF7605_20935</name>
</gene>
<accession>A0A2T2YJU8</accession>
<feature type="domain" description="TraD/TraG TraM recognition site" evidence="6">
    <location>
        <begin position="344"/>
        <end position="464"/>
    </location>
</feature>
<dbReference type="InterPro" id="IPR032689">
    <property type="entry name" value="TraG-D_C"/>
</dbReference>
<dbReference type="Proteomes" id="UP000240357">
    <property type="component" value="Unassembled WGS sequence"/>
</dbReference>
<evidence type="ECO:0000256" key="4">
    <source>
        <dbReference type="ARBA" id="ARBA00022989"/>
    </source>
</evidence>
<evidence type="ECO:0000256" key="3">
    <source>
        <dbReference type="ARBA" id="ARBA00022692"/>
    </source>
</evidence>
<comment type="caution">
    <text evidence="7">The sequence shown here is derived from an EMBL/GenBank/DDBJ whole genome shotgun (WGS) entry which is preliminary data.</text>
</comment>